<evidence type="ECO:0000313" key="3">
    <source>
        <dbReference type="Proteomes" id="UP000598146"/>
    </source>
</evidence>
<dbReference type="Proteomes" id="UP000598146">
    <property type="component" value="Unassembled WGS sequence"/>
</dbReference>
<keyword evidence="1" id="KW-0472">Membrane</keyword>
<dbReference type="EMBL" id="JADQTO010000009">
    <property type="protein sequence ID" value="MBG0563846.1"/>
    <property type="molecule type" value="Genomic_DNA"/>
</dbReference>
<protein>
    <submittedName>
        <fullName evidence="2">CU044_5270 family protein</fullName>
    </submittedName>
</protein>
<gene>
    <name evidence="2" type="ORF">I4J89_20585</name>
</gene>
<proteinExistence type="predicted"/>
<sequence>MTDDLDVALHELYPVPEEDADTLRRVRVRVLANVEEPTVTRRLRPRLSLAAAAVVLTGAVIGVAVLRDSAPQGAMVEVAHTLDAAADAQIRTVDEPVPAGAYRYIATHAMYLSQSPDAAVLAGSRDETWVPADPVGEWYMLRTDTGERTRLLGSDAAIKAAGLDVRSAPERLSGRCGSFYPDQGDLCNADGGWQSPTAKFIAGLPRDPRELYDRLRDDTDGRGQDPDQEVLVYVADALRSGRLPADLRAALYRALTHLPVLKITEQRATLDGRTGTALGVTAAGQQQEIIIDPVTGVFIGERHRFTEDMGGIPAGTVTGYTTVVYGIAAKPWQRPEK</sequence>
<name>A0A931CC26_9ACTN</name>
<evidence type="ECO:0000313" key="2">
    <source>
        <dbReference type="EMBL" id="MBG0563846.1"/>
    </source>
</evidence>
<dbReference type="NCBIfam" id="NF038083">
    <property type="entry name" value="CU044_5270_fam"/>
    <property type="match status" value="1"/>
</dbReference>
<keyword evidence="3" id="KW-1185">Reference proteome</keyword>
<reference evidence="2" key="1">
    <citation type="submission" date="2020-11" db="EMBL/GenBank/DDBJ databases">
        <title>Isolation and identification of active actinomycetes.</title>
        <authorList>
            <person name="Sun X."/>
        </authorList>
    </citation>
    <scope>NUCLEOTIDE SEQUENCE</scope>
    <source>
        <strain evidence="2">NEAU-A11</strain>
    </source>
</reference>
<dbReference type="InterPro" id="IPR047789">
    <property type="entry name" value="CU044_5270-like"/>
</dbReference>
<keyword evidence="1" id="KW-1133">Transmembrane helix</keyword>
<comment type="caution">
    <text evidence="2">The sequence shown here is derived from an EMBL/GenBank/DDBJ whole genome shotgun (WGS) entry which is preliminary data.</text>
</comment>
<accession>A0A931CC26</accession>
<keyword evidence="1" id="KW-0812">Transmembrane</keyword>
<evidence type="ECO:0000256" key="1">
    <source>
        <dbReference type="SAM" id="Phobius"/>
    </source>
</evidence>
<dbReference type="RefSeq" id="WP_196415626.1">
    <property type="nucleotide sequence ID" value="NZ_JADQTO010000009.1"/>
</dbReference>
<feature type="transmembrane region" description="Helical" evidence="1">
    <location>
        <begin position="47"/>
        <end position="66"/>
    </location>
</feature>
<dbReference type="AlphaFoldDB" id="A0A931CC26"/>
<organism evidence="2 3">
    <name type="scientific">Actinoplanes aureus</name>
    <dbReference type="NCBI Taxonomy" id="2792083"/>
    <lineage>
        <taxon>Bacteria</taxon>
        <taxon>Bacillati</taxon>
        <taxon>Actinomycetota</taxon>
        <taxon>Actinomycetes</taxon>
        <taxon>Micromonosporales</taxon>
        <taxon>Micromonosporaceae</taxon>
        <taxon>Actinoplanes</taxon>
    </lineage>
</organism>